<dbReference type="Proteomes" id="UP000289738">
    <property type="component" value="Chromosome A03"/>
</dbReference>
<comment type="caution">
    <text evidence="1">The sequence shown here is derived from an EMBL/GenBank/DDBJ whole genome shotgun (WGS) entry which is preliminary data.</text>
</comment>
<sequence length="120" mass="13748">MAIDLGRSCNPWFTAWMEIENGDCGSGLLHASHDSDSSSTSMRRRRLNTHDRSCFCGIKTVIKKSGTVENPNRLFHARYRKDSHCNYFKWVDDDDYQAVDICGTKKDAGTDMEVENDYDE</sequence>
<proteinExistence type="predicted"/>
<organism evidence="1 2">
    <name type="scientific">Arachis hypogaea</name>
    <name type="common">Peanut</name>
    <dbReference type="NCBI Taxonomy" id="3818"/>
    <lineage>
        <taxon>Eukaryota</taxon>
        <taxon>Viridiplantae</taxon>
        <taxon>Streptophyta</taxon>
        <taxon>Embryophyta</taxon>
        <taxon>Tracheophyta</taxon>
        <taxon>Spermatophyta</taxon>
        <taxon>Magnoliopsida</taxon>
        <taxon>eudicotyledons</taxon>
        <taxon>Gunneridae</taxon>
        <taxon>Pentapetalae</taxon>
        <taxon>rosids</taxon>
        <taxon>fabids</taxon>
        <taxon>Fabales</taxon>
        <taxon>Fabaceae</taxon>
        <taxon>Papilionoideae</taxon>
        <taxon>50 kb inversion clade</taxon>
        <taxon>dalbergioids sensu lato</taxon>
        <taxon>Dalbergieae</taxon>
        <taxon>Pterocarpus clade</taxon>
        <taxon>Arachis</taxon>
    </lineage>
</organism>
<dbReference type="EMBL" id="SDMP01000003">
    <property type="protein sequence ID" value="RYR68393.1"/>
    <property type="molecule type" value="Genomic_DNA"/>
</dbReference>
<evidence type="ECO:0000313" key="2">
    <source>
        <dbReference type="Proteomes" id="UP000289738"/>
    </source>
</evidence>
<dbReference type="AlphaFoldDB" id="A0A445DYW5"/>
<name>A0A445DYW5_ARAHY</name>
<gene>
    <name evidence="1" type="ORF">Ahy_A03g014885</name>
</gene>
<protein>
    <submittedName>
        <fullName evidence="1">Uncharacterized protein</fullName>
    </submittedName>
</protein>
<evidence type="ECO:0000313" key="1">
    <source>
        <dbReference type="EMBL" id="RYR68393.1"/>
    </source>
</evidence>
<reference evidence="1 2" key="1">
    <citation type="submission" date="2019-01" db="EMBL/GenBank/DDBJ databases">
        <title>Sequencing of cultivated peanut Arachis hypogaea provides insights into genome evolution and oil improvement.</title>
        <authorList>
            <person name="Chen X."/>
        </authorList>
    </citation>
    <scope>NUCLEOTIDE SEQUENCE [LARGE SCALE GENOMIC DNA]</scope>
    <source>
        <strain evidence="2">cv. Fuhuasheng</strain>
        <tissue evidence="1">Leaves</tissue>
    </source>
</reference>
<dbReference type="PANTHER" id="PTHR33248">
    <property type="entry name" value="ZINC ION-BINDING PROTEIN"/>
    <property type="match status" value="1"/>
</dbReference>
<accession>A0A445DYW5</accession>
<keyword evidence="2" id="KW-1185">Reference proteome</keyword>